<keyword evidence="4" id="KW-0680">Restriction system</keyword>
<dbReference type="SUPFAM" id="SSF53335">
    <property type="entry name" value="S-adenosyl-L-methionine-dependent methyltransferases"/>
    <property type="match status" value="1"/>
</dbReference>
<dbReference type="PANTHER" id="PTHR10629">
    <property type="entry name" value="CYTOSINE-SPECIFIC METHYLTRANSFERASE"/>
    <property type="match status" value="1"/>
</dbReference>
<evidence type="ECO:0000256" key="7">
    <source>
        <dbReference type="RuleBase" id="RU000417"/>
    </source>
</evidence>
<feature type="compositionally biased region" description="Basic and acidic residues" evidence="8">
    <location>
        <begin position="383"/>
        <end position="392"/>
    </location>
</feature>
<dbReference type="NCBIfam" id="TIGR00675">
    <property type="entry name" value="dcm"/>
    <property type="match status" value="1"/>
</dbReference>
<dbReference type="InterPro" id="IPR029063">
    <property type="entry name" value="SAM-dependent_MTases_sf"/>
</dbReference>
<dbReference type="InterPro" id="IPR018117">
    <property type="entry name" value="C5_DNA_meth_AS"/>
</dbReference>
<dbReference type="GO" id="GO:0032259">
    <property type="term" value="P:methylation"/>
    <property type="evidence" value="ECO:0007669"/>
    <property type="project" value="UniProtKB-KW"/>
</dbReference>
<dbReference type="Proteomes" id="UP001596356">
    <property type="component" value="Unassembled WGS sequence"/>
</dbReference>
<accession>A0ABW2AUL8</accession>
<keyword evidence="2 5" id="KW-0808">Transferase</keyword>
<feature type="active site" evidence="5">
    <location>
        <position position="78"/>
    </location>
</feature>
<dbReference type="Pfam" id="PF00145">
    <property type="entry name" value="DNA_methylase"/>
    <property type="match status" value="1"/>
</dbReference>
<dbReference type="PANTHER" id="PTHR10629:SF52">
    <property type="entry name" value="DNA (CYTOSINE-5)-METHYLTRANSFERASE 1"/>
    <property type="match status" value="1"/>
</dbReference>
<evidence type="ECO:0000313" key="9">
    <source>
        <dbReference type="EMBL" id="MFC6714717.1"/>
    </source>
</evidence>
<dbReference type="PROSITE" id="PS51679">
    <property type="entry name" value="SAM_MT_C5"/>
    <property type="match status" value="1"/>
</dbReference>
<dbReference type="PRINTS" id="PR00105">
    <property type="entry name" value="C5METTRFRASE"/>
</dbReference>
<evidence type="ECO:0000256" key="6">
    <source>
        <dbReference type="RuleBase" id="RU000416"/>
    </source>
</evidence>
<proteinExistence type="inferred from homology"/>
<name>A0ABW2AUL8_9MICO</name>
<organism evidence="9 10">
    <name type="scientific">Branchiibius cervicis</name>
    <dbReference type="NCBI Taxonomy" id="908252"/>
    <lineage>
        <taxon>Bacteria</taxon>
        <taxon>Bacillati</taxon>
        <taxon>Actinomycetota</taxon>
        <taxon>Actinomycetes</taxon>
        <taxon>Micrococcales</taxon>
        <taxon>Dermacoccaceae</taxon>
        <taxon>Branchiibius</taxon>
    </lineage>
</organism>
<dbReference type="RefSeq" id="WP_377823320.1">
    <property type="nucleotide sequence ID" value="NZ_JBHSWJ010000002.1"/>
</dbReference>
<dbReference type="GO" id="GO:0003886">
    <property type="term" value="F:DNA (cytosine-5-)-methyltransferase activity"/>
    <property type="evidence" value="ECO:0007669"/>
    <property type="project" value="UniProtKB-EC"/>
</dbReference>
<dbReference type="InterPro" id="IPR001525">
    <property type="entry name" value="C5_MeTfrase"/>
</dbReference>
<evidence type="ECO:0000256" key="5">
    <source>
        <dbReference type="PROSITE-ProRule" id="PRU01016"/>
    </source>
</evidence>
<feature type="region of interest" description="Disordered" evidence="8">
    <location>
        <begin position="364"/>
        <end position="392"/>
    </location>
</feature>
<dbReference type="InterPro" id="IPR050390">
    <property type="entry name" value="C5-Methyltransferase"/>
</dbReference>
<comment type="similarity">
    <text evidence="5 6">Belongs to the class I-like SAM-binding methyltransferase superfamily. C5-methyltransferase family.</text>
</comment>
<sequence length="392" mass="42268">MAPRSQRYAAVSLFSGCGGMDLGAEQSGRARVVWAIDNEHWAVETYRSNIGTHIVEADITVTNVPAVPCDILLAGPPCQDYSTLWNHDGLITARGNLFKQVARYLDALRPAAFVLENVPGLLSANKGVAWTLVRHALKAPTSVAASSAGGPRRPAVHYDVSAQVIDMADLGVPQHRERLIVIGIRRDLGQRPPVIPSPYLGNPITVAEALDRNPLTDNAPNHEKGMDSPDVIERLKLIKPGENYEAIPKDHPLAVKGLISHVYRRLDPAKPSYTVIAGGGGGTHGYHHVEPRRLTNREKARLQGFPDDFVFEHGCGPGRGRATSQYPRVRRQIGNAVPPPAAQLIVGAVAEVLERADVPTRSARDLAAARRGRGTLSAVSSEPEPKTKVVGL</sequence>
<dbReference type="Gene3D" id="3.40.50.150">
    <property type="entry name" value="Vaccinia Virus protein VP39"/>
    <property type="match status" value="1"/>
</dbReference>
<evidence type="ECO:0000256" key="4">
    <source>
        <dbReference type="ARBA" id="ARBA00022747"/>
    </source>
</evidence>
<protein>
    <recommendedName>
        <fullName evidence="7">Cytosine-specific methyltransferase</fullName>
        <ecNumber evidence="7">2.1.1.37</ecNumber>
    </recommendedName>
</protein>
<evidence type="ECO:0000256" key="8">
    <source>
        <dbReference type="SAM" id="MobiDB-lite"/>
    </source>
</evidence>
<dbReference type="PROSITE" id="PS00094">
    <property type="entry name" value="C5_MTASE_1"/>
    <property type="match status" value="1"/>
</dbReference>
<dbReference type="EC" id="2.1.1.37" evidence="7"/>
<comment type="catalytic activity">
    <reaction evidence="7">
        <text>a 2'-deoxycytidine in DNA + S-adenosyl-L-methionine = a 5-methyl-2'-deoxycytidine in DNA + S-adenosyl-L-homocysteine + H(+)</text>
        <dbReference type="Rhea" id="RHEA:13681"/>
        <dbReference type="Rhea" id="RHEA-COMP:11369"/>
        <dbReference type="Rhea" id="RHEA-COMP:11370"/>
        <dbReference type="ChEBI" id="CHEBI:15378"/>
        <dbReference type="ChEBI" id="CHEBI:57856"/>
        <dbReference type="ChEBI" id="CHEBI:59789"/>
        <dbReference type="ChEBI" id="CHEBI:85452"/>
        <dbReference type="ChEBI" id="CHEBI:85454"/>
        <dbReference type="EC" id="2.1.1.37"/>
    </reaction>
</comment>
<dbReference type="EMBL" id="JBHSWJ010000002">
    <property type="protein sequence ID" value="MFC6714717.1"/>
    <property type="molecule type" value="Genomic_DNA"/>
</dbReference>
<keyword evidence="10" id="KW-1185">Reference proteome</keyword>
<evidence type="ECO:0000256" key="1">
    <source>
        <dbReference type="ARBA" id="ARBA00022603"/>
    </source>
</evidence>
<evidence type="ECO:0000313" key="10">
    <source>
        <dbReference type="Proteomes" id="UP001596356"/>
    </source>
</evidence>
<comment type="caution">
    <text evidence="9">The sequence shown here is derived from an EMBL/GenBank/DDBJ whole genome shotgun (WGS) entry which is preliminary data.</text>
</comment>
<keyword evidence="3 5" id="KW-0949">S-adenosyl-L-methionine</keyword>
<gene>
    <name evidence="9" type="ORF">ACFQBT_13200</name>
</gene>
<dbReference type="Gene3D" id="3.90.120.10">
    <property type="entry name" value="DNA Methylase, subunit A, domain 2"/>
    <property type="match status" value="1"/>
</dbReference>
<reference evidence="10" key="1">
    <citation type="journal article" date="2019" name="Int. J. Syst. Evol. Microbiol.">
        <title>The Global Catalogue of Microorganisms (GCM) 10K type strain sequencing project: providing services to taxonomists for standard genome sequencing and annotation.</title>
        <authorList>
            <consortium name="The Broad Institute Genomics Platform"/>
            <consortium name="The Broad Institute Genome Sequencing Center for Infectious Disease"/>
            <person name="Wu L."/>
            <person name="Ma J."/>
        </authorList>
    </citation>
    <scope>NUCLEOTIDE SEQUENCE [LARGE SCALE GENOMIC DNA]</scope>
    <source>
        <strain evidence="10">NBRC 106593</strain>
    </source>
</reference>
<evidence type="ECO:0000256" key="3">
    <source>
        <dbReference type="ARBA" id="ARBA00022691"/>
    </source>
</evidence>
<keyword evidence="1 5" id="KW-0489">Methyltransferase</keyword>
<evidence type="ECO:0000256" key="2">
    <source>
        <dbReference type="ARBA" id="ARBA00022679"/>
    </source>
</evidence>